<proteinExistence type="predicted"/>
<feature type="domain" description="DUF551" evidence="1">
    <location>
        <begin position="4"/>
        <end position="83"/>
    </location>
</feature>
<dbReference type="OrthoDB" id="33821at10239"/>
<dbReference type="RefSeq" id="YP_009322765.1">
    <property type="nucleotide sequence ID" value="NC_031924.1"/>
</dbReference>
<keyword evidence="3" id="KW-1185">Reference proteome</keyword>
<dbReference type="Proteomes" id="UP000202982">
    <property type="component" value="Segment"/>
</dbReference>
<reference evidence="2" key="1">
    <citation type="submission" date="2016-09" db="EMBL/GenBank/DDBJ databases">
        <authorList>
            <person name="Liu Y."/>
            <person name="Bai C."/>
            <person name="Tong Y."/>
            <person name="Mi Z."/>
            <person name="An X."/>
            <person name="Huang Y."/>
            <person name="Li P."/>
            <person name="Yuan X."/>
            <person name="Niu W."/>
            <person name="Liu H."/>
        </authorList>
    </citation>
    <scope>NUCLEOTIDE SEQUENCE</scope>
</reference>
<organism evidence="2 3">
    <name type="scientific">Salmonella phage IME207</name>
    <dbReference type="NCBI Taxonomy" id="1873985"/>
    <lineage>
        <taxon>Viruses</taxon>
        <taxon>Duplodnaviria</taxon>
        <taxon>Heunggongvirae</taxon>
        <taxon>Uroviricota</taxon>
        <taxon>Caudoviricetes</taxon>
        <taxon>Shuimuvirus</taxon>
        <taxon>Shuimuvirus IME207</taxon>
    </lineage>
</organism>
<sequence>MEMEWINVNDELPESKDDSVLVCSVDGSKYNENGFPEGGIDMVHIQDYFDDITAGLDEKGNQLYTKRYIEMGITHWMYLPELPFCGEK</sequence>
<dbReference type="GeneID" id="30308651"/>
<evidence type="ECO:0000259" key="1">
    <source>
        <dbReference type="Pfam" id="PF04448"/>
    </source>
</evidence>
<dbReference type="EMBL" id="KX523699">
    <property type="protein sequence ID" value="ANW46753.1"/>
    <property type="molecule type" value="Genomic_DNA"/>
</dbReference>
<dbReference type="Pfam" id="PF04448">
    <property type="entry name" value="DUF551"/>
    <property type="match status" value="1"/>
</dbReference>
<dbReference type="InterPro" id="IPR007539">
    <property type="entry name" value="DUF551"/>
</dbReference>
<evidence type="ECO:0000313" key="2">
    <source>
        <dbReference type="EMBL" id="ANW46753.1"/>
    </source>
</evidence>
<accession>A0A1B1W256</accession>
<protein>
    <recommendedName>
        <fullName evidence="1">DUF551 domain-containing protein</fullName>
    </recommendedName>
</protein>
<dbReference type="KEGG" id="vg:30308651"/>
<evidence type="ECO:0000313" key="3">
    <source>
        <dbReference type="Proteomes" id="UP000202982"/>
    </source>
</evidence>
<name>A0A1B1W256_9CAUD</name>